<feature type="region of interest" description="Disordered" evidence="1">
    <location>
        <begin position="1"/>
        <end position="31"/>
    </location>
</feature>
<organism evidence="2 3">
    <name type="scientific">Geomonas subterranea</name>
    <dbReference type="NCBI Taxonomy" id="2847989"/>
    <lineage>
        <taxon>Bacteria</taxon>
        <taxon>Pseudomonadati</taxon>
        <taxon>Thermodesulfobacteriota</taxon>
        <taxon>Desulfuromonadia</taxon>
        <taxon>Geobacterales</taxon>
        <taxon>Geobacteraceae</taxon>
        <taxon>Geomonas</taxon>
    </lineage>
</organism>
<evidence type="ECO:0000313" key="2">
    <source>
        <dbReference type="EMBL" id="QXE89582.1"/>
    </source>
</evidence>
<evidence type="ECO:0008006" key="4">
    <source>
        <dbReference type="Google" id="ProtNLM"/>
    </source>
</evidence>
<sequence length="97" mass="9757">MAKQPVKAAERSSETSPLNGARGSVGPGAGRLHLYRSSAHDLFAETLGKTGPADAKGSANIATDCQRCHSAAGFAPTIAGLLSGSGDRDNDTAFPCG</sequence>
<name>A0ABX8LD51_9BACT</name>
<accession>A0ABX8LD51</accession>
<protein>
    <recommendedName>
        <fullName evidence="4">Cytochrome c domain-containing protein</fullName>
    </recommendedName>
</protein>
<keyword evidence="3" id="KW-1185">Reference proteome</keyword>
<dbReference type="Proteomes" id="UP000683559">
    <property type="component" value="Chromosome"/>
</dbReference>
<dbReference type="EMBL" id="CP077683">
    <property type="protein sequence ID" value="QXE89582.1"/>
    <property type="molecule type" value="Genomic_DNA"/>
</dbReference>
<evidence type="ECO:0000313" key="3">
    <source>
        <dbReference type="Proteomes" id="UP000683559"/>
    </source>
</evidence>
<evidence type="ECO:0000256" key="1">
    <source>
        <dbReference type="SAM" id="MobiDB-lite"/>
    </source>
</evidence>
<proteinExistence type="predicted"/>
<gene>
    <name evidence="2" type="ORF">KP001_14180</name>
</gene>
<dbReference type="RefSeq" id="WP_217286258.1">
    <property type="nucleotide sequence ID" value="NZ_CP077683.1"/>
</dbReference>
<reference evidence="2 3" key="1">
    <citation type="submission" date="2021-06" db="EMBL/GenBank/DDBJ databases">
        <title>Gemonas diversity in paddy soil.</title>
        <authorList>
            <person name="Liu G."/>
        </authorList>
    </citation>
    <scope>NUCLEOTIDE SEQUENCE [LARGE SCALE GENOMIC DNA]</scope>
    <source>
        <strain evidence="2 3">RG2</strain>
    </source>
</reference>